<evidence type="ECO:0000256" key="11">
    <source>
        <dbReference type="ARBA" id="ARBA00023303"/>
    </source>
</evidence>
<keyword evidence="7" id="KW-0630">Potassium</keyword>
<feature type="transmembrane region" description="Helical" evidence="12">
    <location>
        <begin position="165"/>
        <end position="186"/>
    </location>
</feature>
<dbReference type="PRINTS" id="PR00169">
    <property type="entry name" value="KCHANNEL"/>
</dbReference>
<proteinExistence type="predicted"/>
<dbReference type="GO" id="GO:0005249">
    <property type="term" value="F:voltage-gated potassium channel activity"/>
    <property type="evidence" value="ECO:0007669"/>
    <property type="project" value="InterPro"/>
</dbReference>
<evidence type="ECO:0000256" key="6">
    <source>
        <dbReference type="ARBA" id="ARBA00022882"/>
    </source>
</evidence>
<keyword evidence="2" id="KW-0813">Transport</keyword>
<evidence type="ECO:0000256" key="1">
    <source>
        <dbReference type="ARBA" id="ARBA00004141"/>
    </source>
</evidence>
<keyword evidence="4 12" id="KW-0812">Transmembrane</keyword>
<feature type="transmembrane region" description="Helical" evidence="12">
    <location>
        <begin position="104"/>
        <end position="126"/>
    </location>
</feature>
<dbReference type="PANTHER" id="PTHR11537:SF254">
    <property type="entry name" value="POTASSIUM VOLTAGE-GATED CHANNEL PROTEIN SHAB"/>
    <property type="match status" value="1"/>
</dbReference>
<comment type="subcellular location">
    <subcellularLocation>
        <location evidence="1">Membrane</location>
        <topology evidence="1">Multi-pass membrane protein</topology>
    </subcellularLocation>
</comment>
<keyword evidence="15" id="KW-1185">Reference proteome</keyword>
<dbReference type="GO" id="GO:0008076">
    <property type="term" value="C:voltage-gated potassium channel complex"/>
    <property type="evidence" value="ECO:0007669"/>
    <property type="project" value="InterPro"/>
</dbReference>
<reference evidence="14 15" key="1">
    <citation type="submission" date="2019-01" db="EMBL/GenBank/DDBJ databases">
        <title>Litorilituus lipolytica sp. nov., isolated from intertidal sand of the Yellow Sea in China.</title>
        <authorList>
            <person name="Liu A."/>
        </authorList>
    </citation>
    <scope>NUCLEOTIDE SEQUENCE [LARGE SCALE GENOMIC DNA]</scope>
    <source>
        <strain evidence="14 15">RZ04</strain>
    </source>
</reference>
<dbReference type="Pfam" id="PF00520">
    <property type="entry name" value="Ion_trans"/>
    <property type="match status" value="1"/>
</dbReference>
<feature type="transmembrane region" description="Helical" evidence="12">
    <location>
        <begin position="227"/>
        <end position="248"/>
    </location>
</feature>
<evidence type="ECO:0000256" key="5">
    <source>
        <dbReference type="ARBA" id="ARBA00022826"/>
    </source>
</evidence>
<evidence type="ECO:0000256" key="2">
    <source>
        <dbReference type="ARBA" id="ARBA00022448"/>
    </source>
</evidence>
<evidence type="ECO:0000259" key="13">
    <source>
        <dbReference type="Pfam" id="PF00520"/>
    </source>
</evidence>
<evidence type="ECO:0000256" key="8">
    <source>
        <dbReference type="ARBA" id="ARBA00022989"/>
    </source>
</evidence>
<evidence type="ECO:0000256" key="10">
    <source>
        <dbReference type="ARBA" id="ARBA00023136"/>
    </source>
</evidence>
<dbReference type="Gene3D" id="1.20.120.350">
    <property type="entry name" value="Voltage-gated potassium channels. Chain C"/>
    <property type="match status" value="1"/>
</dbReference>
<dbReference type="OrthoDB" id="9799090at2"/>
<dbReference type="InterPro" id="IPR028325">
    <property type="entry name" value="VG_K_chnl"/>
</dbReference>
<dbReference type="PANTHER" id="PTHR11537">
    <property type="entry name" value="VOLTAGE-GATED POTASSIUM CHANNEL"/>
    <property type="match status" value="1"/>
</dbReference>
<dbReference type="Proteomes" id="UP000315303">
    <property type="component" value="Unassembled WGS sequence"/>
</dbReference>
<feature type="transmembrane region" description="Helical" evidence="12">
    <location>
        <begin position="28"/>
        <end position="52"/>
    </location>
</feature>
<evidence type="ECO:0000256" key="3">
    <source>
        <dbReference type="ARBA" id="ARBA00022538"/>
    </source>
</evidence>
<protein>
    <submittedName>
        <fullName evidence="14">Ion transporter</fullName>
    </submittedName>
</protein>
<feature type="transmembrane region" description="Helical" evidence="12">
    <location>
        <begin position="198"/>
        <end position="215"/>
    </location>
</feature>
<dbReference type="EMBL" id="SAWY01000038">
    <property type="protein sequence ID" value="TPH12894.1"/>
    <property type="molecule type" value="Genomic_DNA"/>
</dbReference>
<gene>
    <name evidence="14" type="ORF">EPA86_15900</name>
</gene>
<dbReference type="Gene3D" id="1.10.287.70">
    <property type="match status" value="1"/>
</dbReference>
<accession>A0A502KNQ8</accession>
<keyword evidence="9" id="KW-0406">Ion transport</keyword>
<dbReference type="SUPFAM" id="SSF81324">
    <property type="entry name" value="Voltage-gated potassium channels"/>
    <property type="match status" value="1"/>
</dbReference>
<evidence type="ECO:0000256" key="7">
    <source>
        <dbReference type="ARBA" id="ARBA00022958"/>
    </source>
</evidence>
<sequence length="317" mass="35741">MSEAQLISNSSLRAKTYQLLESETQKSLAAKAVTFFLIFLILANVSAVILESEADFNQQFRQQFYWFEIVSLSIFCIEYLLRIWCCVESSKYRHLSPVKARLNYITTPIAIIDFIAILPFIIAVLFTIDLRSLRLLRVLRLLKLTHYFKGFNIFITVIAKEFKSLVAAMTVIFVLIIIAASLMHIIEGQAQPEQFGSILKSIWWAVVTMTTVGYGDVVPITGLGKLISTFIMLIGIGLVALPAGMLAARFGEELRERRNKLNLQIEKALSDGHLDQQELKELHNLAEKLDIDGKALRQSIKQIKKGHPSGKCPHCGK</sequence>
<keyword evidence="6" id="KW-0851">Voltage-gated channel</keyword>
<organism evidence="14 15">
    <name type="scientific">Litorilituus lipolyticus</name>
    <dbReference type="NCBI Taxonomy" id="2491017"/>
    <lineage>
        <taxon>Bacteria</taxon>
        <taxon>Pseudomonadati</taxon>
        <taxon>Pseudomonadota</taxon>
        <taxon>Gammaproteobacteria</taxon>
        <taxon>Alteromonadales</taxon>
        <taxon>Colwelliaceae</taxon>
        <taxon>Litorilituus</taxon>
    </lineage>
</organism>
<evidence type="ECO:0000313" key="15">
    <source>
        <dbReference type="Proteomes" id="UP000315303"/>
    </source>
</evidence>
<keyword evidence="8 12" id="KW-1133">Transmembrane helix</keyword>
<keyword evidence="5" id="KW-0631">Potassium channel</keyword>
<comment type="caution">
    <text evidence="14">The sequence shown here is derived from an EMBL/GenBank/DDBJ whole genome shotgun (WGS) entry which is preliminary data.</text>
</comment>
<dbReference type="AlphaFoldDB" id="A0A502KNQ8"/>
<keyword evidence="3" id="KW-0633">Potassium transport</keyword>
<dbReference type="RefSeq" id="WP_140605357.1">
    <property type="nucleotide sequence ID" value="NZ_SAWY01000038.1"/>
</dbReference>
<dbReference type="GO" id="GO:0001508">
    <property type="term" value="P:action potential"/>
    <property type="evidence" value="ECO:0007669"/>
    <property type="project" value="TreeGrafter"/>
</dbReference>
<feature type="transmembrane region" description="Helical" evidence="12">
    <location>
        <begin position="138"/>
        <end position="159"/>
    </location>
</feature>
<evidence type="ECO:0000256" key="9">
    <source>
        <dbReference type="ARBA" id="ARBA00023065"/>
    </source>
</evidence>
<name>A0A502KNQ8_9GAMM</name>
<dbReference type="InterPro" id="IPR027359">
    <property type="entry name" value="Volt_channel_dom_sf"/>
</dbReference>
<evidence type="ECO:0000313" key="14">
    <source>
        <dbReference type="EMBL" id="TPH12894.1"/>
    </source>
</evidence>
<dbReference type="InterPro" id="IPR005821">
    <property type="entry name" value="Ion_trans_dom"/>
</dbReference>
<keyword evidence="11" id="KW-0407">Ion channel</keyword>
<feature type="transmembrane region" description="Helical" evidence="12">
    <location>
        <begin position="64"/>
        <end position="84"/>
    </location>
</feature>
<feature type="domain" description="Ion transport" evidence="13">
    <location>
        <begin position="31"/>
        <end position="254"/>
    </location>
</feature>
<evidence type="ECO:0000256" key="12">
    <source>
        <dbReference type="SAM" id="Phobius"/>
    </source>
</evidence>
<evidence type="ECO:0000256" key="4">
    <source>
        <dbReference type="ARBA" id="ARBA00022692"/>
    </source>
</evidence>
<keyword evidence="10 12" id="KW-0472">Membrane</keyword>